<dbReference type="EMBL" id="CP010427">
    <property type="protein sequence ID" value="AJC49237.1"/>
    <property type="molecule type" value="Genomic_DNA"/>
</dbReference>
<dbReference type="AlphaFoldDB" id="A0A0A8E6L0"/>
<proteinExistence type="predicted"/>
<organism evidence="1 2">
    <name type="scientific">Allofrancisella guangzhouensis</name>
    <dbReference type="NCBI Taxonomy" id="594679"/>
    <lineage>
        <taxon>Bacteria</taxon>
        <taxon>Pseudomonadati</taxon>
        <taxon>Pseudomonadota</taxon>
        <taxon>Gammaproteobacteria</taxon>
        <taxon>Thiotrichales</taxon>
        <taxon>Francisellaceae</taxon>
        <taxon>Allofrancisella</taxon>
    </lineage>
</organism>
<dbReference type="Proteomes" id="UP000031104">
    <property type="component" value="Chromosome"/>
</dbReference>
<protein>
    <submittedName>
        <fullName evidence="1">Uncharacterized protein</fullName>
    </submittedName>
</protein>
<reference evidence="1 2" key="1">
    <citation type="submission" date="2014-12" db="EMBL/GenBank/DDBJ databases">
        <title>Complete genome sequence of Francisella guanzhouensis strain 08HL01032 isolated from air-conditioning system in China.</title>
        <authorList>
            <person name="Svensson D."/>
            <person name="Ohrman C."/>
            <person name="Backman S."/>
            <person name="Karlsson E."/>
            <person name="Nilsson E."/>
            <person name="Bystrom M."/>
            <person name="Larkeryd A."/>
            <person name="Stenberg P."/>
            <person name="Scholtz H.C."/>
            <person name="Forsman M."/>
            <person name="Sjodin A."/>
        </authorList>
    </citation>
    <scope>NUCLEOTIDE SEQUENCE [LARGE SCALE GENOMIC DNA]</scope>
    <source>
        <strain evidence="1 2">08HL01032</strain>
    </source>
</reference>
<dbReference type="KEGG" id="fgu:SD28_06120"/>
<gene>
    <name evidence="1" type="ORF">SD28_06120</name>
</gene>
<keyword evidence="2" id="KW-1185">Reference proteome</keyword>
<evidence type="ECO:0000313" key="2">
    <source>
        <dbReference type="Proteomes" id="UP000031104"/>
    </source>
</evidence>
<evidence type="ECO:0000313" key="1">
    <source>
        <dbReference type="EMBL" id="AJC49237.1"/>
    </source>
</evidence>
<dbReference type="HOGENOM" id="CLU_753879_0_0_6"/>
<accession>A0A0A8E6L0</accession>
<name>A0A0A8E6L0_9GAMM</name>
<sequence length="367" mass="42275">MAIGVCNSCFSQGKLYEKQCINCNNVTKIYNLDKKYKELSIVISEPITKDDYYYGEDVKFINVKNSAQIEYIMNPVILRQCENIEKISIHAHGSPQDNKFLYKSSTTSRNEYFISVSYVGNIIGRFLNAINVSDVLVECVVCFSADNCDYGKKLSFSRDIIRPVIKHSLIKGSLIDNFRKEIRNHCPKQFRIKGFTGQAARLRSEQKYRSTGVINAKYYFDNFDIEGSRSRKIYIEEGRIPGIHFSESERIDRELINEQILLLSELNILNSEEKKVAIDRIIANFTKYVKDGCMVQDVGQACIDFVKNFRFMNFDYAHAWELIKVSPLVEKALTSGTINFESIFKNSIRNDIDNDYAITINQYGIPI</sequence>